<keyword evidence="3" id="KW-1185">Reference proteome</keyword>
<reference evidence="2 3" key="1">
    <citation type="submission" date="2024-01" db="EMBL/GenBank/DDBJ databases">
        <title>The genome of the rayed Mediterranean limpet Patella caerulea (Linnaeus, 1758).</title>
        <authorList>
            <person name="Anh-Thu Weber A."/>
            <person name="Halstead-Nussloch G."/>
        </authorList>
    </citation>
    <scope>NUCLEOTIDE SEQUENCE [LARGE SCALE GENOMIC DNA]</scope>
    <source>
        <strain evidence="2">AATW-2023a</strain>
        <tissue evidence="2">Whole specimen</tissue>
    </source>
</reference>
<sequence>MSLLSIARAITVRLLFVCHGMLTIWRVCLVTKDDKYWYLGCVLGLLVVELAITLGLKGGKEWKWFCPSVFIYLMCIVPAIWFLELYEMEKRLSYREESTNTSLVTYNETMEEMSATLGSVLGVKFEIRIPILLSSDEWIRTLEQVLLLILIIGRWLLPKGKLTHDQLSQLLLVYIGTAADIVEFFEAFKEEKVRNNQLLCMIILGIWSLSLIRFSLVLTASRSRQDYTGLVPMTPEVETGCCSADVYGIIISILLQDAPFLVLRMLLIFKYNVLSYTNMFFTSKNTIVITLLVYRLVVVQIEKRAEQDVDYNKYRFPYDPRSKRYLDSISLSSSKSSIGSKNKLVVNNSNHNAPHSNGFYDTSRQMRLKLDQDRVGTTYTLQDLNSPV</sequence>
<dbReference type="Pfam" id="PF09772">
    <property type="entry name" value="Tmem26"/>
    <property type="match status" value="1"/>
</dbReference>
<dbReference type="PANTHER" id="PTHR22168">
    <property type="entry name" value="TMEM26 PROTEIN"/>
    <property type="match status" value="1"/>
</dbReference>
<comment type="caution">
    <text evidence="2">The sequence shown here is derived from an EMBL/GenBank/DDBJ whole genome shotgun (WGS) entry which is preliminary data.</text>
</comment>
<feature type="transmembrane region" description="Helical" evidence="1">
    <location>
        <begin position="36"/>
        <end position="56"/>
    </location>
</feature>
<dbReference type="PANTHER" id="PTHR22168:SF8">
    <property type="entry name" value="TRANSMEMBRANE PROTEIN 26"/>
    <property type="match status" value="1"/>
</dbReference>
<evidence type="ECO:0000256" key="1">
    <source>
        <dbReference type="SAM" id="Phobius"/>
    </source>
</evidence>
<proteinExistence type="predicted"/>
<organism evidence="2 3">
    <name type="scientific">Patella caerulea</name>
    <name type="common">Rayed Mediterranean limpet</name>
    <dbReference type="NCBI Taxonomy" id="87958"/>
    <lineage>
        <taxon>Eukaryota</taxon>
        <taxon>Metazoa</taxon>
        <taxon>Spiralia</taxon>
        <taxon>Lophotrochozoa</taxon>
        <taxon>Mollusca</taxon>
        <taxon>Gastropoda</taxon>
        <taxon>Patellogastropoda</taxon>
        <taxon>Patelloidea</taxon>
        <taxon>Patellidae</taxon>
        <taxon>Patella</taxon>
    </lineage>
</organism>
<feature type="transmembrane region" description="Helical" evidence="1">
    <location>
        <begin position="198"/>
        <end position="220"/>
    </location>
</feature>
<feature type="transmembrane region" description="Helical" evidence="1">
    <location>
        <begin position="62"/>
        <end position="83"/>
    </location>
</feature>
<evidence type="ECO:0000313" key="2">
    <source>
        <dbReference type="EMBL" id="KAK6176471.1"/>
    </source>
</evidence>
<name>A0AAN8PR09_PATCE</name>
<feature type="transmembrane region" description="Helical" evidence="1">
    <location>
        <begin position="246"/>
        <end position="269"/>
    </location>
</feature>
<protein>
    <recommendedName>
        <fullName evidence="4">Transmembrane protein 26</fullName>
    </recommendedName>
</protein>
<dbReference type="Proteomes" id="UP001347796">
    <property type="component" value="Unassembled WGS sequence"/>
</dbReference>
<feature type="transmembrane region" description="Helical" evidence="1">
    <location>
        <begin position="6"/>
        <end position="29"/>
    </location>
</feature>
<dbReference type="InterPro" id="IPR019169">
    <property type="entry name" value="Transmembrane_26"/>
</dbReference>
<evidence type="ECO:0008006" key="4">
    <source>
        <dbReference type="Google" id="ProtNLM"/>
    </source>
</evidence>
<gene>
    <name evidence="2" type="ORF">SNE40_014754</name>
</gene>
<accession>A0AAN8PR09</accession>
<evidence type="ECO:0000313" key="3">
    <source>
        <dbReference type="Proteomes" id="UP001347796"/>
    </source>
</evidence>
<keyword evidence="1" id="KW-0472">Membrane</keyword>
<keyword evidence="1" id="KW-1133">Transmembrane helix</keyword>
<dbReference type="EMBL" id="JAZGQO010000010">
    <property type="protein sequence ID" value="KAK6176471.1"/>
    <property type="molecule type" value="Genomic_DNA"/>
</dbReference>
<dbReference type="AlphaFoldDB" id="A0AAN8PR09"/>
<keyword evidence="1" id="KW-0812">Transmembrane</keyword>